<protein>
    <submittedName>
        <fullName evidence="2">N-methylation</fullName>
    </submittedName>
</protein>
<dbReference type="GO" id="GO:0015628">
    <property type="term" value="P:protein secretion by the type II secretion system"/>
    <property type="evidence" value="ECO:0007669"/>
    <property type="project" value="InterPro"/>
</dbReference>
<dbReference type="PRINTS" id="PR00813">
    <property type="entry name" value="BCTERIALGSPG"/>
</dbReference>
<dbReference type="Gene3D" id="3.30.700.10">
    <property type="entry name" value="Glycoprotein, Type 4 Pilin"/>
    <property type="match status" value="1"/>
</dbReference>
<evidence type="ECO:0000313" key="3">
    <source>
        <dbReference type="Proteomes" id="UP000052237"/>
    </source>
</evidence>
<dbReference type="Proteomes" id="UP000052237">
    <property type="component" value="Unassembled WGS sequence"/>
</dbReference>
<dbReference type="Pfam" id="PF07963">
    <property type="entry name" value="N_methyl"/>
    <property type="match status" value="1"/>
</dbReference>
<dbReference type="GO" id="GO:0015627">
    <property type="term" value="C:type II protein secretion system complex"/>
    <property type="evidence" value="ECO:0007669"/>
    <property type="project" value="InterPro"/>
</dbReference>
<dbReference type="NCBIfam" id="TIGR02532">
    <property type="entry name" value="IV_pilin_GFxxxE"/>
    <property type="match status" value="1"/>
</dbReference>
<dbReference type="RefSeq" id="WP_059434877.1">
    <property type="nucleotide sequence ID" value="NZ_FAVB01000001.1"/>
</dbReference>
<dbReference type="InterPro" id="IPR012902">
    <property type="entry name" value="N_methyl_site"/>
</dbReference>
<dbReference type="AlphaFoldDB" id="A0A0S4R4M4"/>
<dbReference type="InterPro" id="IPR000983">
    <property type="entry name" value="Bac_GSPG_pilin"/>
</dbReference>
<dbReference type="SUPFAM" id="SSF54523">
    <property type="entry name" value="Pili subunits"/>
    <property type="match status" value="1"/>
</dbReference>
<evidence type="ECO:0000313" key="2">
    <source>
        <dbReference type="EMBL" id="CUU69080.1"/>
    </source>
</evidence>
<dbReference type="EMBL" id="FAVB01000001">
    <property type="protein sequence ID" value="CUU69080.1"/>
    <property type="molecule type" value="Genomic_DNA"/>
</dbReference>
<keyword evidence="3" id="KW-1185">Reference proteome</keyword>
<accession>A0A0S4R4M4</accession>
<name>A0A0S4R4M4_CAMHY</name>
<sequence length="133" mass="14560">MKKAFTMIELVFVIIILGILASLAVPKLITGKDDVLIAKSIEQISAIRTGIKNYNDSNKLNEKDSYPSSLEDGDTQLFSKVLSGAALKEWSKTTNDTYTINLSGKTATFKYNSSNGKFTCESGCKELFGGKFE</sequence>
<reference evidence="2 3" key="1">
    <citation type="submission" date="2015-11" db="EMBL/GenBank/DDBJ databases">
        <authorList>
            <consortium name="Pathogen Informatics"/>
        </authorList>
    </citation>
    <scope>NUCLEOTIDE SEQUENCE [LARGE SCALE GENOMIC DNA]</scope>
    <source>
        <strain evidence="2 3">006A-0059</strain>
    </source>
</reference>
<proteinExistence type="predicted"/>
<dbReference type="InterPro" id="IPR045584">
    <property type="entry name" value="Pilin-like"/>
</dbReference>
<gene>
    <name evidence="2" type="primary">xcpT_1</name>
    <name evidence="2" type="ORF">ERS686654_00132</name>
</gene>
<comment type="caution">
    <text evidence="2">The sequence shown here is derived from an EMBL/GenBank/DDBJ whole genome shotgun (WGS) entry which is preliminary data.</text>
</comment>
<organism evidence="2 3">
    <name type="scientific">Campylobacter hyointestinalis subsp. hyointestinalis</name>
    <dbReference type="NCBI Taxonomy" id="91352"/>
    <lineage>
        <taxon>Bacteria</taxon>
        <taxon>Pseudomonadati</taxon>
        <taxon>Campylobacterota</taxon>
        <taxon>Epsilonproteobacteria</taxon>
        <taxon>Campylobacterales</taxon>
        <taxon>Campylobacteraceae</taxon>
        <taxon>Campylobacter</taxon>
    </lineage>
</organism>
<keyword evidence="1" id="KW-0488">Methylation</keyword>
<evidence type="ECO:0000256" key="1">
    <source>
        <dbReference type="ARBA" id="ARBA00022481"/>
    </source>
</evidence>